<comment type="caution">
    <text evidence="1">The sequence shown here is derived from an EMBL/GenBank/DDBJ whole genome shotgun (WGS) entry which is preliminary data.</text>
</comment>
<accession>A0ABR6MNQ8</accession>
<organism evidence="1 2">
    <name type="scientific">Deinococcus metallilatus</name>
    <dbReference type="NCBI Taxonomy" id="1211322"/>
    <lineage>
        <taxon>Bacteria</taxon>
        <taxon>Thermotogati</taxon>
        <taxon>Deinococcota</taxon>
        <taxon>Deinococci</taxon>
        <taxon>Deinococcales</taxon>
        <taxon>Deinococcaceae</taxon>
        <taxon>Deinococcus</taxon>
    </lineage>
</organism>
<keyword evidence="2" id="KW-1185">Reference proteome</keyword>
<dbReference type="Proteomes" id="UP000536909">
    <property type="component" value="Unassembled WGS sequence"/>
</dbReference>
<dbReference type="EMBL" id="JACHFV010000001">
    <property type="protein sequence ID" value="MBB5293537.1"/>
    <property type="molecule type" value="Genomic_DNA"/>
</dbReference>
<sequence>MSPLPPTLEPLVLVAPVGQTARATLALPGWTDGTTSSVDTAPDWLTLTPVSDRQLTATATCGAAPETRVGQVTLRSTPPRPVTQVPVVLVCTAGAPAVVSPDPFTFPPVSGAVPGSTVTSEAVTLSGLTAAAPVKVQGGTLLVNGEARAGAAGTVQNGDRLQLRVQASNAYSTAVAAVATVGNTSGVFVVTTAPPPVQALAVTPNRLDFTGTPDALTLTVTRAGETAPITPGGTCAGIVSITPDQGRAPSATFTVTPLKAGTCVLVFQSGDQTATVPVTVTTTSVGLN</sequence>
<evidence type="ECO:0000313" key="2">
    <source>
        <dbReference type="Proteomes" id="UP000536909"/>
    </source>
</evidence>
<dbReference type="RefSeq" id="WP_129117225.1">
    <property type="nucleotide sequence ID" value="NZ_CP038510.1"/>
</dbReference>
<reference evidence="1 2" key="1">
    <citation type="submission" date="2020-08" db="EMBL/GenBank/DDBJ databases">
        <title>Genomic Encyclopedia of Type Strains, Phase IV (KMG-IV): sequencing the most valuable type-strain genomes for metagenomic binning, comparative biology and taxonomic classification.</title>
        <authorList>
            <person name="Goeker M."/>
        </authorList>
    </citation>
    <scope>NUCLEOTIDE SEQUENCE [LARGE SCALE GENOMIC DNA]</scope>
    <source>
        <strain evidence="1 2">DSM 105434</strain>
    </source>
</reference>
<protein>
    <recommendedName>
        <fullName evidence="3">BACON domain-containing protein</fullName>
    </recommendedName>
</protein>
<evidence type="ECO:0000313" key="1">
    <source>
        <dbReference type="EMBL" id="MBB5293537.1"/>
    </source>
</evidence>
<proteinExistence type="predicted"/>
<gene>
    <name evidence="1" type="ORF">HNQ10_000350</name>
</gene>
<evidence type="ECO:0008006" key="3">
    <source>
        <dbReference type="Google" id="ProtNLM"/>
    </source>
</evidence>
<name>A0ABR6MNQ8_9DEIO</name>